<evidence type="ECO:0000313" key="1">
    <source>
        <dbReference type="EMBL" id="AEO93817.1"/>
    </source>
</evidence>
<reference evidence="1 2" key="1">
    <citation type="submission" date="2011-09" db="EMBL/GenBank/DDBJ databases">
        <authorList>
            <person name="Pope W.H."/>
            <person name="Pedulla M.L."/>
            <person name="Ford M.E."/>
            <person name="Peebles C.L."/>
            <person name="Hatfull G.H."/>
            <person name="Hendrix R.W."/>
        </authorList>
    </citation>
    <scope>NUCLEOTIDE SEQUENCE [LARGE SCALE GENOMIC DNA]</scope>
    <source>
        <strain evidence="1">G</strain>
    </source>
</reference>
<proteinExistence type="predicted"/>
<evidence type="ECO:0000313" key="2">
    <source>
        <dbReference type="Proteomes" id="UP000009273"/>
    </source>
</evidence>
<protein>
    <submittedName>
        <fullName evidence="1">Gp571</fullName>
    </submittedName>
</protein>
<dbReference type="KEGG" id="vg:18563782"/>
<organism evidence="1 2">
    <name type="scientific">Bacillus phage G</name>
    <dbReference type="NCBI Taxonomy" id="2884420"/>
    <lineage>
        <taxon>Viruses</taxon>
        <taxon>Duplodnaviria</taxon>
        <taxon>Heunggongvirae</taxon>
        <taxon>Uroviricota</taxon>
        <taxon>Caudoviricetes</taxon>
        <taxon>Donellivirus</taxon>
        <taxon>Donellivirus gee</taxon>
    </lineage>
</organism>
<name>G3MAV1_9CAUD</name>
<dbReference type="EMBL" id="JN638751">
    <property type="protein sequence ID" value="AEO93817.1"/>
    <property type="molecule type" value="Genomic_DNA"/>
</dbReference>
<dbReference type="InterPro" id="IPR047676">
    <property type="entry name" value="FxLYD_dom"/>
</dbReference>
<dbReference type="NCBIfam" id="NF038353">
    <property type="entry name" value="FxLYD_dom"/>
    <property type="match status" value="1"/>
</dbReference>
<gene>
    <name evidence="1" type="primary">571</name>
    <name evidence="1" type="ORF">G_571</name>
</gene>
<dbReference type="PROSITE" id="PS51257">
    <property type="entry name" value="PROKAR_LIPOPROTEIN"/>
    <property type="match status" value="1"/>
</dbReference>
<dbReference type="Proteomes" id="UP000009273">
    <property type="component" value="Segment"/>
</dbReference>
<keyword evidence="2" id="KW-1185">Reference proteome</keyword>
<dbReference type="RefSeq" id="YP_009015863.1">
    <property type="nucleotide sequence ID" value="NC_023719.1"/>
</dbReference>
<accession>G3MAV1</accession>
<sequence length="125" mass="14201">MKFVKVIMVMLVLVMLAGCNSNMMKDDTEEKDALLYEMLMNATIEQELNRFGNNEIYTLTNNTDITFDAIYVNYDIFDADGVKLKSRSTNVRDITPGQVFQIKLTSFDSKATAFNITSISVDVFK</sequence>
<dbReference type="GeneID" id="18563782"/>